<evidence type="ECO:0000313" key="2">
    <source>
        <dbReference type="Proteomes" id="UP001472677"/>
    </source>
</evidence>
<gene>
    <name evidence="1" type="ORF">V6N12_051038</name>
</gene>
<name>A0ABR2GF18_9ROSI</name>
<protein>
    <submittedName>
        <fullName evidence="1">Uncharacterized protein</fullName>
    </submittedName>
</protein>
<accession>A0ABR2GF18</accession>
<reference evidence="1 2" key="1">
    <citation type="journal article" date="2024" name="G3 (Bethesda)">
        <title>Genome assembly of Hibiscus sabdariffa L. provides insights into metabolisms of medicinal natural products.</title>
        <authorList>
            <person name="Kim T."/>
        </authorList>
    </citation>
    <scope>NUCLEOTIDE SEQUENCE [LARGE SCALE GENOMIC DNA]</scope>
    <source>
        <strain evidence="1">TK-2024</strain>
        <tissue evidence="1">Old leaves</tissue>
    </source>
</reference>
<dbReference type="Proteomes" id="UP001472677">
    <property type="component" value="Unassembled WGS sequence"/>
</dbReference>
<organism evidence="1 2">
    <name type="scientific">Hibiscus sabdariffa</name>
    <name type="common">roselle</name>
    <dbReference type="NCBI Taxonomy" id="183260"/>
    <lineage>
        <taxon>Eukaryota</taxon>
        <taxon>Viridiplantae</taxon>
        <taxon>Streptophyta</taxon>
        <taxon>Embryophyta</taxon>
        <taxon>Tracheophyta</taxon>
        <taxon>Spermatophyta</taxon>
        <taxon>Magnoliopsida</taxon>
        <taxon>eudicotyledons</taxon>
        <taxon>Gunneridae</taxon>
        <taxon>Pentapetalae</taxon>
        <taxon>rosids</taxon>
        <taxon>malvids</taxon>
        <taxon>Malvales</taxon>
        <taxon>Malvaceae</taxon>
        <taxon>Malvoideae</taxon>
        <taxon>Hibiscus</taxon>
    </lineage>
</organism>
<proteinExistence type="predicted"/>
<dbReference type="PANTHER" id="PTHR35324">
    <property type="entry name" value="BNAA08G03750D PROTEIN"/>
    <property type="match status" value="1"/>
</dbReference>
<dbReference type="EMBL" id="JBBPBM010000001">
    <property type="protein sequence ID" value="KAK8601196.1"/>
    <property type="molecule type" value="Genomic_DNA"/>
</dbReference>
<dbReference type="PANTHER" id="PTHR35324:SF4">
    <property type="entry name" value="EXPRESSED PROTEIN"/>
    <property type="match status" value="1"/>
</dbReference>
<evidence type="ECO:0000313" key="1">
    <source>
        <dbReference type="EMBL" id="KAK8601196.1"/>
    </source>
</evidence>
<sequence length="106" mass="12020">MALPNPKPDSDRNIIIVKFNEENNKSAEEEQEEVESSSISISSHLYIKPSHSKQTLDKQVVLRRIRHRKRMNDFRSALQSFIGSSSPPNKASGPEIKWVDDAFAAL</sequence>
<comment type="caution">
    <text evidence="1">The sequence shown here is derived from an EMBL/GenBank/DDBJ whole genome shotgun (WGS) entry which is preliminary data.</text>
</comment>
<keyword evidence="2" id="KW-1185">Reference proteome</keyword>